<keyword evidence="3 7" id="KW-0507">mRNA processing</keyword>
<protein>
    <recommendedName>
        <fullName evidence="7">Pre-mRNA-splicing factor SLU7</fullName>
    </recommendedName>
</protein>
<keyword evidence="11" id="KW-1185">Reference proteome</keyword>
<evidence type="ECO:0000256" key="8">
    <source>
        <dbReference type="SAM" id="MobiDB-lite"/>
    </source>
</evidence>
<feature type="region of interest" description="Disordered" evidence="8">
    <location>
        <begin position="108"/>
        <end position="156"/>
    </location>
</feature>
<evidence type="ECO:0000256" key="1">
    <source>
        <dbReference type="ARBA" id="ARBA00004123"/>
    </source>
</evidence>
<reference evidence="10" key="1">
    <citation type="submission" date="2023-07" db="EMBL/GenBank/DDBJ databases">
        <title>draft genome sequence of fig (Ficus carica).</title>
        <authorList>
            <person name="Takahashi T."/>
            <person name="Nishimura K."/>
        </authorList>
    </citation>
    <scope>NUCLEOTIDE SEQUENCE</scope>
</reference>
<accession>A0AA88A3N7</accession>
<evidence type="ECO:0000259" key="9">
    <source>
        <dbReference type="Pfam" id="PF11708"/>
    </source>
</evidence>
<comment type="subunit">
    <text evidence="7">Associated with the spliceosome.</text>
</comment>
<dbReference type="InterPro" id="IPR021715">
    <property type="entry name" value="Slu7_dom"/>
</dbReference>
<feature type="compositionally biased region" description="Acidic residues" evidence="8">
    <location>
        <begin position="135"/>
        <end position="145"/>
    </location>
</feature>
<gene>
    <name evidence="10" type="ORF">TIFTF001_018134</name>
</gene>
<proteinExistence type="inferred from homology"/>
<dbReference type="PANTHER" id="PTHR12942:SF2">
    <property type="entry name" value="PRE-MRNA-SPLICING FACTOR SLU7"/>
    <property type="match status" value="1"/>
</dbReference>
<name>A0AA88A3N7_FICCA</name>
<dbReference type="GO" id="GO:0000398">
    <property type="term" value="P:mRNA splicing, via spliceosome"/>
    <property type="evidence" value="ECO:0007669"/>
    <property type="project" value="UniProtKB-UniRule"/>
</dbReference>
<evidence type="ECO:0000256" key="3">
    <source>
        <dbReference type="ARBA" id="ARBA00022664"/>
    </source>
</evidence>
<evidence type="ECO:0000256" key="2">
    <source>
        <dbReference type="ARBA" id="ARBA00007203"/>
    </source>
</evidence>
<comment type="subcellular location">
    <subcellularLocation>
        <location evidence="1 7">Nucleus</location>
    </subcellularLocation>
</comment>
<dbReference type="Pfam" id="PF11708">
    <property type="entry name" value="Slu7"/>
    <property type="match status" value="1"/>
</dbReference>
<keyword evidence="4 7" id="KW-0747">Spliceosome</keyword>
<sequence length="318" mass="36348">MFNFLLLHSKSREDRKKQRELKEARKAGRAPAEVDEDGNEINPHIPPCIAIAPWYSEAGNGLKLQRIMKRTLETNCTKSANDRGVTIFQAETYRKDACDNCGAMTHNARDETRKKLLKKQPKKLKGKNNNQNREGDEEVEEGDNDGDLRVDETKADESKQMDFAKVEKRLRTTRGGSTGTVRNLLIREGTAKYLRNLDVNSAYYDPKTRSMCEDPLPVTDPNEKFYGGDNQYRNSGQALEFKQLDTHAREAFDMGHDIHMQAGPSQAELLYKNYKVTKEKLKSRTKAMISEKYGNAASEEEITPRELLLRQMERRSGI</sequence>
<comment type="caution">
    <text evidence="10">The sequence shown here is derived from an EMBL/GenBank/DDBJ whole genome shotgun (WGS) entry which is preliminary data.</text>
</comment>
<comment type="function">
    <text evidence="7">Involved in pre-mRNA splicing.</text>
</comment>
<evidence type="ECO:0000256" key="7">
    <source>
        <dbReference type="RuleBase" id="RU367071"/>
    </source>
</evidence>
<dbReference type="Gramene" id="FCD_00000533-RA">
    <property type="protein sequence ID" value="FCD_00000533-RA:cds"/>
    <property type="gene ID" value="FCD_00000533"/>
</dbReference>
<dbReference type="PANTHER" id="PTHR12942">
    <property type="entry name" value="STEP II SPLICING FACTOR SLU7"/>
    <property type="match status" value="1"/>
</dbReference>
<comment type="similarity">
    <text evidence="2 7">Belongs to the SLU7 family.</text>
</comment>
<dbReference type="EMBL" id="BTGU01000029">
    <property type="protein sequence ID" value="GMN48959.1"/>
    <property type="molecule type" value="Genomic_DNA"/>
</dbReference>
<organism evidence="10 11">
    <name type="scientific">Ficus carica</name>
    <name type="common">Common fig</name>
    <dbReference type="NCBI Taxonomy" id="3494"/>
    <lineage>
        <taxon>Eukaryota</taxon>
        <taxon>Viridiplantae</taxon>
        <taxon>Streptophyta</taxon>
        <taxon>Embryophyta</taxon>
        <taxon>Tracheophyta</taxon>
        <taxon>Spermatophyta</taxon>
        <taxon>Magnoliopsida</taxon>
        <taxon>eudicotyledons</taxon>
        <taxon>Gunneridae</taxon>
        <taxon>Pentapetalae</taxon>
        <taxon>rosids</taxon>
        <taxon>fabids</taxon>
        <taxon>Rosales</taxon>
        <taxon>Moraceae</taxon>
        <taxon>Ficeae</taxon>
        <taxon>Ficus</taxon>
    </lineage>
</organism>
<feature type="domain" description="Pre-mRNA-splicing factor SLU7" evidence="9">
    <location>
        <begin position="106"/>
        <end position="314"/>
    </location>
</feature>
<feature type="compositionally biased region" description="Basic residues" evidence="8">
    <location>
        <begin position="115"/>
        <end position="126"/>
    </location>
</feature>
<evidence type="ECO:0000313" key="11">
    <source>
        <dbReference type="Proteomes" id="UP001187192"/>
    </source>
</evidence>
<dbReference type="GO" id="GO:0030628">
    <property type="term" value="F:pre-mRNA 3'-splice site binding"/>
    <property type="evidence" value="ECO:0007669"/>
    <property type="project" value="UniProtKB-UniRule"/>
</dbReference>
<evidence type="ECO:0000256" key="6">
    <source>
        <dbReference type="ARBA" id="ARBA00023242"/>
    </source>
</evidence>
<dbReference type="GO" id="GO:0005681">
    <property type="term" value="C:spliceosomal complex"/>
    <property type="evidence" value="ECO:0007669"/>
    <property type="project" value="UniProtKB-UniRule"/>
</dbReference>
<feature type="region of interest" description="Disordered" evidence="8">
    <location>
        <begin position="12"/>
        <end position="41"/>
    </location>
</feature>
<feature type="compositionally biased region" description="Basic and acidic residues" evidence="8">
    <location>
        <begin position="146"/>
        <end position="156"/>
    </location>
</feature>
<evidence type="ECO:0000313" key="10">
    <source>
        <dbReference type="EMBL" id="GMN48959.1"/>
    </source>
</evidence>
<dbReference type="InterPro" id="IPR039974">
    <property type="entry name" value="Splicing_factor_SLU7"/>
</dbReference>
<keyword evidence="6 7" id="KW-0539">Nucleus</keyword>
<dbReference type="AlphaFoldDB" id="A0AA88A3N7"/>
<evidence type="ECO:0000256" key="5">
    <source>
        <dbReference type="ARBA" id="ARBA00023187"/>
    </source>
</evidence>
<evidence type="ECO:0000256" key="4">
    <source>
        <dbReference type="ARBA" id="ARBA00022728"/>
    </source>
</evidence>
<keyword evidence="5 7" id="KW-0508">mRNA splicing</keyword>
<feature type="compositionally biased region" description="Basic and acidic residues" evidence="8">
    <location>
        <begin position="12"/>
        <end position="26"/>
    </location>
</feature>
<dbReference type="Proteomes" id="UP001187192">
    <property type="component" value="Unassembled WGS sequence"/>
</dbReference>